<dbReference type="EMBL" id="GL945437">
    <property type="protein sequence ID" value="EGO22050.1"/>
    <property type="molecule type" value="Genomic_DNA"/>
</dbReference>
<dbReference type="RefSeq" id="XP_007320588.1">
    <property type="nucleotide sequence ID" value="XM_007320526.1"/>
</dbReference>
<reference evidence="1" key="1">
    <citation type="submission" date="2011-04" db="EMBL/GenBank/DDBJ databases">
        <title>Evolution of plant cell wall degrading machinery underlies the functional diversity of forest fungi.</title>
        <authorList>
            <consortium name="US DOE Joint Genome Institute (JGI-PGF)"/>
            <person name="Eastwood D.C."/>
            <person name="Floudas D."/>
            <person name="Binder M."/>
            <person name="Majcherczyk A."/>
            <person name="Schneider P."/>
            <person name="Aerts A."/>
            <person name="Asiegbu F.O."/>
            <person name="Baker S.E."/>
            <person name="Barry K."/>
            <person name="Bendiksby M."/>
            <person name="Blumentritt M."/>
            <person name="Coutinho P.M."/>
            <person name="Cullen D."/>
            <person name="Cullen D."/>
            <person name="Gathman A."/>
            <person name="Goodell B."/>
            <person name="Henrissat B."/>
            <person name="Ihrmark K."/>
            <person name="Kauserud H."/>
            <person name="Kohler A."/>
            <person name="LaButti K."/>
            <person name="Lapidus A."/>
            <person name="Lavin J.L."/>
            <person name="Lee Y.-H."/>
            <person name="Lindquist E."/>
            <person name="Lilly W."/>
            <person name="Lucas S."/>
            <person name="Morin E."/>
            <person name="Murat C."/>
            <person name="Oguiza J.A."/>
            <person name="Park J."/>
            <person name="Pisabarro A.G."/>
            <person name="Riley R."/>
            <person name="Rosling A."/>
            <person name="Salamov A."/>
            <person name="Schmidt O."/>
            <person name="Schmutz J."/>
            <person name="Skrede I."/>
            <person name="Stenlid J."/>
            <person name="Wiebenga A."/>
            <person name="Xie X."/>
            <person name="Kues U."/>
            <person name="Hibbett D.S."/>
            <person name="Hoffmeister D."/>
            <person name="Hogberg N."/>
            <person name="Martin F."/>
            <person name="Grigoriev I.V."/>
            <person name="Watkinson S.C."/>
        </authorList>
    </citation>
    <scope>NUCLEOTIDE SEQUENCE</scope>
    <source>
        <strain evidence="1">S7.9</strain>
    </source>
</reference>
<proteinExistence type="predicted"/>
<protein>
    <submittedName>
        <fullName evidence="1">Uncharacterized protein</fullName>
    </submittedName>
</protein>
<dbReference type="HOGENOM" id="CLU_1897474_0_0_1"/>
<accession>F8P3F0</accession>
<dbReference type="KEGG" id="sla:SERLADRAFT_472328"/>
<evidence type="ECO:0000313" key="1">
    <source>
        <dbReference type="EMBL" id="EGO22050.1"/>
    </source>
</evidence>
<dbReference type="AlphaFoldDB" id="F8P3F0"/>
<gene>
    <name evidence="1" type="ORF">SERLADRAFT_472328</name>
</gene>
<dbReference type="Proteomes" id="UP000008064">
    <property type="component" value="Unassembled WGS sequence"/>
</dbReference>
<sequence>MSTTGNENKKRRLSFHVEDVHITVTEELTDSGKNVVKNDASVQTDSYLMEDTADHKLNNLSNEELKIKLEEMQKQLHVMYLERDKYRNYAIAESRQVGLMQFEVSKMGMEPPSCELYSQVPVDAPSPASLISDD</sequence>
<name>F8P3F0_SERL9</name>
<dbReference type="GeneID" id="18820110"/>
<organism>
    <name type="scientific">Serpula lacrymans var. lacrymans (strain S7.9)</name>
    <name type="common">Dry rot fungus</name>
    <dbReference type="NCBI Taxonomy" id="578457"/>
    <lineage>
        <taxon>Eukaryota</taxon>
        <taxon>Fungi</taxon>
        <taxon>Dikarya</taxon>
        <taxon>Basidiomycota</taxon>
        <taxon>Agaricomycotina</taxon>
        <taxon>Agaricomycetes</taxon>
        <taxon>Agaricomycetidae</taxon>
        <taxon>Boletales</taxon>
        <taxon>Coniophorineae</taxon>
        <taxon>Serpulaceae</taxon>
        <taxon>Serpula</taxon>
    </lineage>
</organism>